<evidence type="ECO:0000256" key="1">
    <source>
        <dbReference type="ARBA" id="ARBA00006845"/>
    </source>
</evidence>
<sequence length="237" mass="27608">MFGFALDTGNDPEIIFYIDEVDSLESRKSRYVYRKIKLMNVSDTTKAKQEIKQSIKNKENNGFIYSLDSNQKILHGTFISNFRIVRCEENDLTINGVVWNESLGYQKALKMYINNEIIEKNLWKKFHKKELQGWLGFALHIQQPETDRPDVRIELDGNLFDNINGFYCAIGEAVNGPGGYFGRNFNALIDCFYGGFGVQSVTEVNWKNHNRSKRLLKRDFEIIIEIFKERNVNVLLE</sequence>
<proteinExistence type="inferred from homology"/>
<organism evidence="3 4">
    <name type="scientific">Chryseobacterium tructae</name>
    <dbReference type="NCBI Taxonomy" id="1037380"/>
    <lineage>
        <taxon>Bacteria</taxon>
        <taxon>Pseudomonadati</taxon>
        <taxon>Bacteroidota</taxon>
        <taxon>Flavobacteriia</taxon>
        <taxon>Flavobacteriales</taxon>
        <taxon>Weeksellaceae</taxon>
        <taxon>Chryseobacterium group</taxon>
        <taxon>Chryseobacterium</taxon>
    </lineage>
</organism>
<dbReference type="InterPro" id="IPR000468">
    <property type="entry name" value="Barstar"/>
</dbReference>
<evidence type="ECO:0000259" key="2">
    <source>
        <dbReference type="Pfam" id="PF01337"/>
    </source>
</evidence>
<dbReference type="SUPFAM" id="SSF52038">
    <property type="entry name" value="Barstar-related"/>
    <property type="match status" value="1"/>
</dbReference>
<reference evidence="4" key="1">
    <citation type="journal article" date="2019" name="Int. J. Syst. Evol. Microbiol.">
        <title>The Global Catalogue of Microorganisms (GCM) 10K type strain sequencing project: providing services to taxonomists for standard genome sequencing and annotation.</title>
        <authorList>
            <consortium name="The Broad Institute Genomics Platform"/>
            <consortium name="The Broad Institute Genome Sequencing Center for Infectious Disease"/>
            <person name="Wu L."/>
            <person name="Ma J."/>
        </authorList>
    </citation>
    <scope>NUCLEOTIDE SEQUENCE [LARGE SCALE GENOMIC DNA]</scope>
    <source>
        <strain evidence="4">CECT 7798</strain>
    </source>
</reference>
<dbReference type="Gene3D" id="3.30.370.10">
    <property type="entry name" value="Barstar-like"/>
    <property type="match status" value="1"/>
</dbReference>
<gene>
    <name evidence="3" type="ORF">ACFONJ_08755</name>
</gene>
<dbReference type="Proteomes" id="UP001595735">
    <property type="component" value="Unassembled WGS sequence"/>
</dbReference>
<protein>
    <submittedName>
        <fullName evidence="3">Barstar family protein</fullName>
    </submittedName>
</protein>
<dbReference type="InterPro" id="IPR035905">
    <property type="entry name" value="Barstar-like_sf"/>
</dbReference>
<comment type="similarity">
    <text evidence="1">Belongs to the barstar family.</text>
</comment>
<evidence type="ECO:0000313" key="3">
    <source>
        <dbReference type="EMBL" id="MFC3756051.1"/>
    </source>
</evidence>
<keyword evidence="4" id="KW-1185">Reference proteome</keyword>
<dbReference type="EMBL" id="JBHRYO010000002">
    <property type="protein sequence ID" value="MFC3756051.1"/>
    <property type="molecule type" value="Genomic_DNA"/>
</dbReference>
<dbReference type="RefSeq" id="WP_290296267.1">
    <property type="nucleotide sequence ID" value="NZ_JAUFQR010000001.1"/>
</dbReference>
<dbReference type="Pfam" id="PF01337">
    <property type="entry name" value="Barstar"/>
    <property type="match status" value="1"/>
</dbReference>
<name>A0ABV7XUN5_9FLAO</name>
<feature type="domain" description="Barstar (barnase inhibitor)" evidence="2">
    <location>
        <begin position="153"/>
        <end position="230"/>
    </location>
</feature>
<accession>A0ABV7XUN5</accession>
<comment type="caution">
    <text evidence="3">The sequence shown here is derived from an EMBL/GenBank/DDBJ whole genome shotgun (WGS) entry which is preliminary data.</text>
</comment>
<evidence type="ECO:0000313" key="4">
    <source>
        <dbReference type="Proteomes" id="UP001595735"/>
    </source>
</evidence>